<organism evidence="2 3">
    <name type="scientific">Hoeflea halophila</name>
    <dbReference type="NCBI Taxonomy" id="714899"/>
    <lineage>
        <taxon>Bacteria</taxon>
        <taxon>Pseudomonadati</taxon>
        <taxon>Pseudomonadota</taxon>
        <taxon>Alphaproteobacteria</taxon>
        <taxon>Hyphomicrobiales</taxon>
        <taxon>Rhizobiaceae</taxon>
        <taxon>Hoeflea</taxon>
    </lineage>
</organism>
<evidence type="ECO:0000313" key="3">
    <source>
        <dbReference type="Proteomes" id="UP000219465"/>
    </source>
</evidence>
<sequence>MRSVLLAIAIGLVGAAIIHIVIVLALPMWTGKDAWTRVEALGDTNRFYSLANEPNLTGLYNEDPYLRSAVCRFDVSEGPVRVVASGDVPYWSVSAFDRASNETYSMNDRSSIGSGVNIVFVTPAQMLQLRRFMPRALERSVLVELKQPEGYVILRAVAPASSQRPAARAFLSNAVCTSITIDPA</sequence>
<evidence type="ECO:0000313" key="2">
    <source>
        <dbReference type="EMBL" id="SOE17485.1"/>
    </source>
</evidence>
<name>A0A286IBI7_9HYPH</name>
<accession>A0A286IBI7</accession>
<dbReference type="InterPro" id="IPR010679">
    <property type="entry name" value="DUF1254"/>
</dbReference>
<gene>
    <name evidence="2" type="ORF">SAMN05877838_2385</name>
</gene>
<dbReference type="InterPro" id="IPR014456">
    <property type="entry name" value="UCP010244_IM"/>
</dbReference>
<evidence type="ECO:0000259" key="1">
    <source>
        <dbReference type="Pfam" id="PF06863"/>
    </source>
</evidence>
<proteinExistence type="predicted"/>
<protein>
    <submittedName>
        <fullName evidence="2">Uncharacterized membrane protein</fullName>
    </submittedName>
</protein>
<dbReference type="Pfam" id="PF06863">
    <property type="entry name" value="DUF1254"/>
    <property type="match status" value="1"/>
</dbReference>
<feature type="domain" description="DUF1254" evidence="1">
    <location>
        <begin position="69"/>
        <end position="173"/>
    </location>
</feature>
<dbReference type="Proteomes" id="UP000219465">
    <property type="component" value="Unassembled WGS sequence"/>
</dbReference>
<dbReference type="OrthoDB" id="1346484at2"/>
<dbReference type="RefSeq" id="WP_097107977.1">
    <property type="nucleotide sequence ID" value="NZ_OCPC01000003.1"/>
</dbReference>
<dbReference type="AlphaFoldDB" id="A0A286IBI7"/>
<keyword evidence="3" id="KW-1185">Reference proteome</keyword>
<dbReference type="PIRSF" id="PIRSF010244">
    <property type="entry name" value="UCP010244_imp"/>
    <property type="match status" value="1"/>
</dbReference>
<reference evidence="3" key="1">
    <citation type="submission" date="2017-08" db="EMBL/GenBank/DDBJ databases">
        <authorList>
            <person name="Varghese N."/>
            <person name="Submissions S."/>
        </authorList>
    </citation>
    <scope>NUCLEOTIDE SEQUENCE [LARGE SCALE GENOMIC DNA]</scope>
    <source>
        <strain evidence="3">KCTC 23107</strain>
    </source>
</reference>
<dbReference type="EMBL" id="OCPC01000003">
    <property type="protein sequence ID" value="SOE17485.1"/>
    <property type="molecule type" value="Genomic_DNA"/>
</dbReference>